<dbReference type="EMBL" id="QAAD01000001">
    <property type="protein sequence ID" value="PTN10559.1"/>
    <property type="molecule type" value="Genomic_DNA"/>
</dbReference>
<dbReference type="Pfam" id="PF10988">
    <property type="entry name" value="DUF2807"/>
    <property type="match status" value="1"/>
</dbReference>
<gene>
    <name evidence="3" type="ORF">C8N47_101209</name>
</gene>
<evidence type="ECO:0000313" key="3">
    <source>
        <dbReference type="EMBL" id="PTN10559.1"/>
    </source>
</evidence>
<keyword evidence="4" id="KW-1185">Reference proteome</keyword>
<organism evidence="3 4">
    <name type="scientific">Mangrovibacterium marinum</name>
    <dbReference type="NCBI Taxonomy" id="1639118"/>
    <lineage>
        <taxon>Bacteria</taxon>
        <taxon>Pseudomonadati</taxon>
        <taxon>Bacteroidota</taxon>
        <taxon>Bacteroidia</taxon>
        <taxon>Marinilabiliales</taxon>
        <taxon>Prolixibacteraceae</taxon>
        <taxon>Mangrovibacterium</taxon>
    </lineage>
</organism>
<proteinExistence type="predicted"/>
<name>A0A2T5C6H9_9BACT</name>
<dbReference type="Proteomes" id="UP000243525">
    <property type="component" value="Unassembled WGS sequence"/>
</dbReference>
<feature type="domain" description="Putative auto-transporter adhesin head GIN" evidence="2">
    <location>
        <begin position="28"/>
        <end position="216"/>
    </location>
</feature>
<evidence type="ECO:0000256" key="1">
    <source>
        <dbReference type="SAM" id="SignalP"/>
    </source>
</evidence>
<sequence>MMTCLLMALMLLTGNYAQADNQSRELEAFSEINLRVDAKLHLEQGDKQSVEIVAKGSTLDELVTEVKNRELVIRFKTKNLLWKDFETGKIEIFITVPDITALTVSGSGDIDNDGPLEARILSLTLSGSGSIKLDDLKSERVKAIISGSGNMELAGNSEAEDLSINISGSGGFRGTHFESRDVTVRVSGSGNAYIHCTNSLIARVLGSGSIYYEGNPRIDQSIGGSGQVKEL</sequence>
<dbReference type="Gene3D" id="2.160.20.120">
    <property type="match status" value="1"/>
</dbReference>
<evidence type="ECO:0000313" key="4">
    <source>
        <dbReference type="Proteomes" id="UP000243525"/>
    </source>
</evidence>
<feature type="chain" id="PRO_5015544575" evidence="1">
    <location>
        <begin position="20"/>
        <end position="231"/>
    </location>
</feature>
<protein>
    <submittedName>
        <fullName evidence="3">Putative autotransporter adhesin-like protein</fullName>
    </submittedName>
</protein>
<accession>A0A2T5C6H9</accession>
<evidence type="ECO:0000259" key="2">
    <source>
        <dbReference type="Pfam" id="PF10988"/>
    </source>
</evidence>
<dbReference type="PANTHER" id="PTHR39200:SF1">
    <property type="entry name" value="AUTO-TRANSPORTER ADHESIN HEAD GIN DOMAIN-CONTAINING PROTEIN-RELATED"/>
    <property type="match status" value="1"/>
</dbReference>
<comment type="caution">
    <text evidence="3">The sequence shown here is derived from an EMBL/GenBank/DDBJ whole genome shotgun (WGS) entry which is preliminary data.</text>
</comment>
<dbReference type="AlphaFoldDB" id="A0A2T5C6H9"/>
<reference evidence="3 4" key="1">
    <citation type="submission" date="2018-04" db="EMBL/GenBank/DDBJ databases">
        <title>Genomic Encyclopedia of Archaeal and Bacterial Type Strains, Phase II (KMG-II): from individual species to whole genera.</title>
        <authorList>
            <person name="Goeker M."/>
        </authorList>
    </citation>
    <scope>NUCLEOTIDE SEQUENCE [LARGE SCALE GENOMIC DNA]</scope>
    <source>
        <strain evidence="3 4">DSM 28823</strain>
    </source>
</reference>
<keyword evidence="1" id="KW-0732">Signal</keyword>
<dbReference type="InterPro" id="IPR021255">
    <property type="entry name" value="DUF2807"/>
</dbReference>
<dbReference type="PANTHER" id="PTHR39200">
    <property type="entry name" value="HYPOTHETICAL EXPORTED PROTEIN"/>
    <property type="match status" value="1"/>
</dbReference>
<feature type="signal peptide" evidence="1">
    <location>
        <begin position="1"/>
        <end position="19"/>
    </location>
</feature>